<proteinExistence type="predicted"/>
<organism evidence="3 4">
    <name type="scientific">Lymnaea stagnalis</name>
    <name type="common">Great pond snail</name>
    <name type="synonym">Helix stagnalis</name>
    <dbReference type="NCBI Taxonomy" id="6523"/>
    <lineage>
        <taxon>Eukaryota</taxon>
        <taxon>Metazoa</taxon>
        <taxon>Spiralia</taxon>
        <taxon>Lophotrochozoa</taxon>
        <taxon>Mollusca</taxon>
        <taxon>Gastropoda</taxon>
        <taxon>Heterobranchia</taxon>
        <taxon>Euthyneura</taxon>
        <taxon>Panpulmonata</taxon>
        <taxon>Hygrophila</taxon>
        <taxon>Lymnaeoidea</taxon>
        <taxon>Lymnaeidae</taxon>
        <taxon>Lymnaea</taxon>
    </lineage>
</organism>
<dbReference type="AlphaFoldDB" id="A0AAV2I0C1"/>
<dbReference type="InterPro" id="IPR032675">
    <property type="entry name" value="LRR_dom_sf"/>
</dbReference>
<dbReference type="InterPro" id="IPR001611">
    <property type="entry name" value="Leu-rich_rpt"/>
</dbReference>
<evidence type="ECO:0000256" key="2">
    <source>
        <dbReference type="ARBA" id="ARBA00022737"/>
    </source>
</evidence>
<dbReference type="PANTHER" id="PTHR48051:SF1">
    <property type="entry name" value="RAS SUPPRESSOR PROTEIN 1"/>
    <property type="match status" value="1"/>
</dbReference>
<keyword evidence="2" id="KW-0677">Repeat</keyword>
<dbReference type="PANTHER" id="PTHR48051">
    <property type="match status" value="1"/>
</dbReference>
<keyword evidence="4" id="KW-1185">Reference proteome</keyword>
<dbReference type="GO" id="GO:0005737">
    <property type="term" value="C:cytoplasm"/>
    <property type="evidence" value="ECO:0007669"/>
    <property type="project" value="TreeGrafter"/>
</dbReference>
<dbReference type="Pfam" id="PF13855">
    <property type="entry name" value="LRR_8"/>
    <property type="match status" value="2"/>
</dbReference>
<protein>
    <submittedName>
        <fullName evidence="3">Uncharacterized protein</fullName>
    </submittedName>
</protein>
<keyword evidence="1" id="KW-0433">Leucine-rich repeat</keyword>
<comment type="caution">
    <text evidence="3">The sequence shown here is derived from an EMBL/GenBank/DDBJ whole genome shotgun (WGS) entry which is preliminary data.</text>
</comment>
<dbReference type="InterPro" id="IPR003591">
    <property type="entry name" value="Leu-rich_rpt_typical-subtyp"/>
</dbReference>
<accession>A0AAV2I0C1</accession>
<evidence type="ECO:0000313" key="3">
    <source>
        <dbReference type="EMBL" id="CAL1539932.1"/>
    </source>
</evidence>
<dbReference type="InterPro" id="IPR050216">
    <property type="entry name" value="LRR_domain-containing"/>
</dbReference>
<dbReference type="PROSITE" id="PS51450">
    <property type="entry name" value="LRR"/>
    <property type="match status" value="1"/>
</dbReference>
<dbReference type="EMBL" id="CAXITT010000361">
    <property type="protein sequence ID" value="CAL1539932.1"/>
    <property type="molecule type" value="Genomic_DNA"/>
</dbReference>
<sequence length="303" mass="34213">MLVKLVKMAAEGKVFPEKTLSVLAPASAKQIERPATKLCVECPSQYPMQFPKSLQELKVNNCSLRRVSPQIIALPNLCVLDLSCNSIPDVPNAFGQLVNLHTIDLSNNKLTCFPIVLLKSELRNSLVSINLKHNEIKALPHDMSKLQNVHSLNLNNNLIQCLPESIAFIRSLQNIFMSDNKLGYLPGILLSRTLGTADFSHNLFVDRLRDRGSGLFSVPTLMEWAARVVVNQRIHYTNEDLDVHSISYLKQVHYCLCGKPCFESSISQLHRSKLPSTINYSSEEYPFLVYICSKKCQQRFDKL</sequence>
<reference evidence="3 4" key="1">
    <citation type="submission" date="2024-04" db="EMBL/GenBank/DDBJ databases">
        <authorList>
            <consortium name="Genoscope - CEA"/>
            <person name="William W."/>
        </authorList>
    </citation>
    <scope>NUCLEOTIDE SEQUENCE [LARGE SCALE GENOMIC DNA]</scope>
</reference>
<evidence type="ECO:0000313" key="4">
    <source>
        <dbReference type="Proteomes" id="UP001497497"/>
    </source>
</evidence>
<name>A0AAV2I0C1_LYMST</name>
<dbReference type="SUPFAM" id="SSF52058">
    <property type="entry name" value="L domain-like"/>
    <property type="match status" value="1"/>
</dbReference>
<gene>
    <name evidence="3" type="ORF">GSLYS_00013665001</name>
</gene>
<dbReference type="Gene3D" id="3.80.10.10">
    <property type="entry name" value="Ribonuclease Inhibitor"/>
    <property type="match status" value="1"/>
</dbReference>
<dbReference type="Proteomes" id="UP001497497">
    <property type="component" value="Unassembled WGS sequence"/>
</dbReference>
<dbReference type="SMART" id="SM00369">
    <property type="entry name" value="LRR_TYP"/>
    <property type="match status" value="4"/>
</dbReference>
<evidence type="ECO:0000256" key="1">
    <source>
        <dbReference type="ARBA" id="ARBA00022614"/>
    </source>
</evidence>